<evidence type="ECO:0000313" key="5">
    <source>
        <dbReference type="Proteomes" id="UP001140453"/>
    </source>
</evidence>
<dbReference type="InterPro" id="IPR019006">
    <property type="entry name" value="Sre1_C"/>
</dbReference>
<accession>A0A9W8YWW5</accession>
<evidence type="ECO:0000259" key="3">
    <source>
        <dbReference type="PROSITE" id="PS50888"/>
    </source>
</evidence>
<gene>
    <name evidence="4" type="primary">CPH2</name>
    <name evidence="4" type="ORF">N0V93_002524</name>
</gene>
<dbReference type="InterPro" id="IPR052099">
    <property type="entry name" value="Regulatory_TF_Diverse"/>
</dbReference>
<dbReference type="Proteomes" id="UP001140453">
    <property type="component" value="Unassembled WGS sequence"/>
</dbReference>
<feature type="compositionally biased region" description="Low complexity" evidence="2">
    <location>
        <begin position="29"/>
        <end position="40"/>
    </location>
</feature>
<dbReference type="AlphaFoldDB" id="A0A9W8YWW5"/>
<dbReference type="GO" id="GO:0046983">
    <property type="term" value="F:protein dimerization activity"/>
    <property type="evidence" value="ECO:0007669"/>
    <property type="project" value="InterPro"/>
</dbReference>
<dbReference type="Gene3D" id="4.10.280.10">
    <property type="entry name" value="Helix-loop-helix DNA-binding domain"/>
    <property type="match status" value="1"/>
</dbReference>
<feature type="domain" description="BHLH" evidence="3">
    <location>
        <begin position="244"/>
        <end position="318"/>
    </location>
</feature>
<feature type="compositionally biased region" description="Polar residues" evidence="2">
    <location>
        <begin position="188"/>
        <end position="206"/>
    </location>
</feature>
<dbReference type="CDD" id="cd11399">
    <property type="entry name" value="bHLHzip_scHMS1_like"/>
    <property type="match status" value="1"/>
</dbReference>
<dbReference type="Pfam" id="PF09427">
    <property type="entry name" value="DUF2014"/>
    <property type="match status" value="1"/>
</dbReference>
<protein>
    <submittedName>
        <fullName evidence="4">Clr6 histone deacetylase associated PHD protein-2 Cph2</fullName>
    </submittedName>
</protein>
<evidence type="ECO:0000256" key="1">
    <source>
        <dbReference type="SAM" id="Coils"/>
    </source>
</evidence>
<dbReference type="InterPro" id="IPR036638">
    <property type="entry name" value="HLH_DNA-bd_sf"/>
</dbReference>
<name>A0A9W8YWW5_9PEZI</name>
<dbReference type="PROSITE" id="PS50888">
    <property type="entry name" value="BHLH"/>
    <property type="match status" value="1"/>
</dbReference>
<feature type="compositionally biased region" description="Polar residues" evidence="2">
    <location>
        <begin position="108"/>
        <end position="120"/>
    </location>
</feature>
<dbReference type="EMBL" id="JAPEVB010000002">
    <property type="protein sequence ID" value="KAJ4393316.1"/>
    <property type="molecule type" value="Genomic_DNA"/>
</dbReference>
<dbReference type="Pfam" id="PF00010">
    <property type="entry name" value="HLH"/>
    <property type="match status" value="1"/>
</dbReference>
<evidence type="ECO:0000313" key="4">
    <source>
        <dbReference type="EMBL" id="KAJ4393316.1"/>
    </source>
</evidence>
<dbReference type="PANTHER" id="PTHR47336">
    <property type="entry name" value="TRANSCRIPTION FACTOR HMS1-RELATED"/>
    <property type="match status" value="1"/>
</dbReference>
<comment type="caution">
    <text evidence="4">The sequence shown here is derived from an EMBL/GenBank/DDBJ whole genome shotgun (WGS) entry which is preliminary data.</text>
</comment>
<feature type="region of interest" description="Disordered" evidence="2">
    <location>
        <begin position="1"/>
        <end position="253"/>
    </location>
</feature>
<evidence type="ECO:0000256" key="2">
    <source>
        <dbReference type="SAM" id="MobiDB-lite"/>
    </source>
</evidence>
<feature type="coiled-coil region" evidence="1">
    <location>
        <begin position="308"/>
        <end position="342"/>
    </location>
</feature>
<organism evidence="4 5">
    <name type="scientific">Gnomoniopsis smithogilvyi</name>
    <dbReference type="NCBI Taxonomy" id="1191159"/>
    <lineage>
        <taxon>Eukaryota</taxon>
        <taxon>Fungi</taxon>
        <taxon>Dikarya</taxon>
        <taxon>Ascomycota</taxon>
        <taxon>Pezizomycotina</taxon>
        <taxon>Sordariomycetes</taxon>
        <taxon>Sordariomycetidae</taxon>
        <taxon>Diaporthales</taxon>
        <taxon>Gnomoniaceae</taxon>
        <taxon>Gnomoniopsis</taxon>
    </lineage>
</organism>
<dbReference type="InterPro" id="IPR011598">
    <property type="entry name" value="bHLH_dom"/>
</dbReference>
<dbReference type="PANTHER" id="PTHR47336:SF2">
    <property type="entry name" value="TRANSCRIPTION FACTOR HMS1-RELATED"/>
    <property type="match status" value="1"/>
</dbReference>
<dbReference type="SMART" id="SM00353">
    <property type="entry name" value="HLH"/>
    <property type="match status" value="1"/>
</dbReference>
<dbReference type="GO" id="GO:0032933">
    <property type="term" value="P:SREBP signaling pathway"/>
    <property type="evidence" value="ECO:0007669"/>
    <property type="project" value="InterPro"/>
</dbReference>
<sequence length="1010" mass="110660">MADQQQDPQPWGAGLDTTFEFQPNNDPLSAASAPSSASASDPRNHIANGTAAPAPDSNHITTTTGPDLSFADFNENPAWADQSQFTPPLGPNDGDPLDQLNIFPDNWNVPSASFPAQSLQYRPRPGGPPQSQHNPDVDLYSGGFFNGPGANHPGGPQSHLGPLGVAMPTLTPAQQEQLRNIAMPPHLQYQSPKSEPSQLSPQSSNGDGPKGASPDSSKLSRKRKSSADDDEMDDDEDEDGNHPVKKTAHNMIEKRYRTNLNDKIAALRDSVPSLRVLSKSARGEDTTGDREELHGLTPAHKLNKATVLSKATEYIRHLEKRNNRLNDENSTMQQRISAFEKLFMANAMNGTMSPVQQNNGMQFGQDPAQFMTTPVTTPRGLDPQGMIPVPDDMKRIISAQLSSGRPYPVPQQGFQQNPAIMRQQQIQQQQQQMQNNRWQNAPFYGKFMVGSLAGLMFIESMREREQSADSPGGRGLFAIPIQLLGPLVSQSHVSIAGHQYSLIHIISTLKSLLLFGTLLWVFVPSVFAPRPPKTQKTHVINAALKAVPSLASPINVRRQAWLTAIQTVWVPRHNFFLEAAALILKMMKLSLRNTIGVHGYQMLTGLTEEQETARVKAWTIALDAQLAGGDVEINKTRLTLTALASQTLPDTPLRLMLNALHIRVLLWQFGRQRVHNIVAAKLARSKWNEARQLYRLTNSLRRSEPPSPDDEIPEHLALLLEQDCDDILNDNIVQRAHNLAFNRPTTHDIDADVDGMNAVVEDPAVRSPMDAVAAWWSSLVLKRVLSASLLEWVGNSDQANSMADDVNTAIKVAPIGSNAQVRALVAKAVIFDEKRGANIATVLKALGPSVNPDKHPHYSRGVPPLIDAPSSSITPDPDVQLALRCAMAIAHLQRFEVPPHSALTVVETILPGSTEGLSPLGCTAAFHLMERLHNHAIAAEACASALERISGTLRLWIGSEEGNRPGLNRDIRQKMVERCLNVTKSVIGMDQGYATMSDRESEDDSCDLFE</sequence>
<keyword evidence="1" id="KW-0175">Coiled coil</keyword>
<dbReference type="OrthoDB" id="2133190at2759"/>
<keyword evidence="5" id="KW-1185">Reference proteome</keyword>
<proteinExistence type="predicted"/>
<dbReference type="SUPFAM" id="SSF47459">
    <property type="entry name" value="HLH, helix-loop-helix DNA-binding domain"/>
    <property type="match status" value="1"/>
</dbReference>
<feature type="compositionally biased region" description="Acidic residues" evidence="2">
    <location>
        <begin position="228"/>
        <end position="239"/>
    </location>
</feature>
<dbReference type="GO" id="GO:0045944">
    <property type="term" value="P:positive regulation of transcription by RNA polymerase II"/>
    <property type="evidence" value="ECO:0007669"/>
    <property type="project" value="InterPro"/>
</dbReference>
<reference evidence="4" key="1">
    <citation type="submission" date="2022-10" db="EMBL/GenBank/DDBJ databases">
        <title>Tapping the CABI collections for fungal endophytes: first genome assemblies for Collariella, Neodidymelliopsis, Ascochyta clinopodiicola, Didymella pomorum, Didymosphaeria variabile, Neocosmospora piperis and Neocucurbitaria cava.</title>
        <authorList>
            <person name="Hill R."/>
        </authorList>
    </citation>
    <scope>NUCLEOTIDE SEQUENCE</scope>
    <source>
        <strain evidence="4">IMI 355082</strain>
    </source>
</reference>